<sequence>MKTKIKKGKIIQNCLKVTAATVVASGVGFQFYEIQELNKEVKSLEKNHKQTVLELKTANENNKVLEEQKKQIAANTEQLSIELEEIKNENEAMNEGKHQSQEENQKLQAENADLAKQLREAKESARPVMPEKTSSDKSDPPTAKDTSVSKTIMGIGTAYTLNESGVTGITASGKTIQPGMIAMDRSVPMGTRVRITCDSYPYINGIYTVEDRGGAIKGNIVDIYMTDADRMNEFGRRDIKIEFLN</sequence>
<evidence type="ECO:0000256" key="1">
    <source>
        <dbReference type="ARBA" id="ARBA00022729"/>
    </source>
</evidence>
<dbReference type="SUPFAM" id="SSF50685">
    <property type="entry name" value="Barwin-like endoglucanases"/>
    <property type="match status" value="1"/>
</dbReference>
<dbReference type="InterPro" id="IPR036908">
    <property type="entry name" value="RlpA-like_sf"/>
</dbReference>
<dbReference type="PANTHER" id="PTHR39160">
    <property type="entry name" value="CELL WALL-BINDING PROTEIN YOCH"/>
    <property type="match status" value="1"/>
</dbReference>
<proteinExistence type="predicted"/>
<evidence type="ECO:0000259" key="3">
    <source>
        <dbReference type="Pfam" id="PF06725"/>
    </source>
</evidence>
<dbReference type="InterPro" id="IPR051933">
    <property type="entry name" value="Resuscitation_pf_RpfB"/>
</dbReference>
<dbReference type="CDD" id="cd14667">
    <property type="entry name" value="3D_containing_proteins"/>
    <property type="match status" value="1"/>
</dbReference>
<reference evidence="4 5" key="1">
    <citation type="submission" date="2016-10" db="EMBL/GenBank/DDBJ databases">
        <title>Comparative genomics of Bacillus thuringiensis reveals a path to pathogens against multiple invertebrate hosts.</title>
        <authorList>
            <person name="Zheng J."/>
            <person name="Gao Q."/>
            <person name="Liu H."/>
            <person name="Peng D."/>
            <person name="Ruan L."/>
            <person name="Sun M."/>
        </authorList>
    </citation>
    <scope>NUCLEOTIDE SEQUENCE [LARGE SCALE GENOMIC DNA]</scope>
    <source>
        <strain evidence="4">BGSC 4CF1</strain>
    </source>
</reference>
<dbReference type="EMBL" id="MOOS01000084">
    <property type="protein sequence ID" value="OUB70745.1"/>
    <property type="molecule type" value="Genomic_DNA"/>
</dbReference>
<dbReference type="GO" id="GO:0004553">
    <property type="term" value="F:hydrolase activity, hydrolyzing O-glycosyl compounds"/>
    <property type="evidence" value="ECO:0007669"/>
    <property type="project" value="InterPro"/>
</dbReference>
<dbReference type="GO" id="GO:0009254">
    <property type="term" value="P:peptidoglycan turnover"/>
    <property type="evidence" value="ECO:0007669"/>
    <property type="project" value="InterPro"/>
</dbReference>
<dbReference type="GO" id="GO:0019867">
    <property type="term" value="C:outer membrane"/>
    <property type="evidence" value="ECO:0007669"/>
    <property type="project" value="InterPro"/>
</dbReference>
<gene>
    <name evidence="4" type="ORF">BK750_10385</name>
</gene>
<accession>A0A9X6MDL1</accession>
<dbReference type="Proteomes" id="UP000194853">
    <property type="component" value="Unassembled WGS sequence"/>
</dbReference>
<evidence type="ECO:0000313" key="4">
    <source>
        <dbReference type="EMBL" id="OUB70745.1"/>
    </source>
</evidence>
<comment type="caution">
    <text evidence="4">The sequence shown here is derived from an EMBL/GenBank/DDBJ whole genome shotgun (WGS) entry which is preliminary data.</text>
</comment>
<dbReference type="AlphaFoldDB" id="A0A9X6MDL1"/>
<dbReference type="Gene3D" id="2.40.40.10">
    <property type="entry name" value="RlpA-like domain"/>
    <property type="match status" value="1"/>
</dbReference>
<protein>
    <recommendedName>
        <fullName evidence="3">3D domain-containing protein</fullName>
    </recommendedName>
</protein>
<dbReference type="InterPro" id="IPR010611">
    <property type="entry name" value="3D_dom"/>
</dbReference>
<feature type="domain" description="3D" evidence="3">
    <location>
        <begin position="181"/>
        <end position="244"/>
    </location>
</feature>
<keyword evidence="1" id="KW-0732">Signal</keyword>
<evidence type="ECO:0000313" key="5">
    <source>
        <dbReference type="Proteomes" id="UP000194853"/>
    </source>
</evidence>
<dbReference type="PANTHER" id="PTHR39160:SF6">
    <property type="entry name" value="CELL WALL-BINDING PROTEIN YOCH"/>
    <property type="match status" value="1"/>
</dbReference>
<name>A0A9X6MDL1_BACTJ</name>
<dbReference type="Pfam" id="PF06725">
    <property type="entry name" value="3D"/>
    <property type="match status" value="1"/>
</dbReference>
<dbReference type="InterPro" id="IPR059180">
    <property type="entry name" value="3D_YorM"/>
</dbReference>
<evidence type="ECO:0000256" key="2">
    <source>
        <dbReference type="SAM" id="MobiDB-lite"/>
    </source>
</evidence>
<feature type="region of interest" description="Disordered" evidence="2">
    <location>
        <begin position="120"/>
        <end position="149"/>
    </location>
</feature>
<organism evidence="4 5">
    <name type="scientific">Bacillus thuringiensis subsp. jegathesan</name>
    <dbReference type="NCBI Taxonomy" id="56955"/>
    <lineage>
        <taxon>Bacteria</taxon>
        <taxon>Bacillati</taxon>
        <taxon>Bacillota</taxon>
        <taxon>Bacilli</taxon>
        <taxon>Bacillales</taxon>
        <taxon>Bacillaceae</taxon>
        <taxon>Bacillus</taxon>
        <taxon>Bacillus cereus group</taxon>
    </lineage>
</organism>